<sequence length="521" mass="58333">MVAIQSLLPASASALLAKLLEIPVPTAIAAAASTLAAFFLANTFRSWYRLSHVPGPFWAAFSKWWMVRESLKGRQPFAIHEAIEQYGSLVRIGPNELATDDPDLLRRMMAVRSEYTRGPWYNALRFEPGQDNLFSTRDDVQHNKMRHKMAAGYSGKENESMNGTIDEHISRLIHLLETKYLSTATQYRPVDFAQKIQFFTLDVISDLAFGQAFGYIEQDDDVFDFIKITRSFFPVTLVVANIPSLVSLLHSRPLRGMLPKESDKLGFGAFIGVYSIANKKVAERFGPNAQHHSDMLGSFIRHGLTMREAQRESLLNVVAGSDTTATVIRVAMLHLLSNPHAYRKLQEEIDEGIKAGRISSPITDPEGKAMPYLQAVIQEALRLRAPAAGPLFKQVPPQGDVIDGKFIPGGTQIGTSPFSIYHSKKIFGEDASLFVPERWLNANPEQFALMANTVDLVFSVGKWQCLGKAVAFVELNKIFVELLRRFDFAMARPDKPLTIINAGIWLIEDFPVRITRRENPL</sequence>
<evidence type="ECO:0000313" key="14">
    <source>
        <dbReference type="Proteomes" id="UP000233524"/>
    </source>
</evidence>
<keyword evidence="14" id="KW-1185">Reference proteome</keyword>
<dbReference type="GO" id="GO:0005506">
    <property type="term" value="F:iron ion binding"/>
    <property type="evidence" value="ECO:0007669"/>
    <property type="project" value="InterPro"/>
</dbReference>
<dbReference type="AlphaFoldDB" id="A0A2N3NJI7"/>
<comment type="similarity">
    <text evidence="3">Belongs to the cytochrome P450 family.</text>
</comment>
<dbReference type="VEuPathDB" id="FungiDB:jhhlp_000825"/>
<keyword evidence="7" id="KW-0843">Virulence</keyword>
<dbReference type="FunFam" id="1.10.630.10:FF:000076">
    <property type="entry name" value="Cytochrome P450 monooxygenase"/>
    <property type="match status" value="1"/>
</dbReference>
<keyword evidence="8" id="KW-0503">Monooxygenase</keyword>
<evidence type="ECO:0000256" key="4">
    <source>
        <dbReference type="ARBA" id="ARBA00022617"/>
    </source>
</evidence>
<dbReference type="PRINTS" id="PR00385">
    <property type="entry name" value="P450"/>
</dbReference>
<dbReference type="SUPFAM" id="SSF48264">
    <property type="entry name" value="Cytochrome P450"/>
    <property type="match status" value="1"/>
</dbReference>
<feature type="binding site" description="axial binding residue" evidence="12">
    <location>
        <position position="465"/>
    </location>
    <ligand>
        <name>heme</name>
        <dbReference type="ChEBI" id="CHEBI:30413"/>
    </ligand>
    <ligandPart>
        <name>Fe</name>
        <dbReference type="ChEBI" id="CHEBI:18248"/>
    </ligandPart>
</feature>
<keyword evidence="4 12" id="KW-0349">Heme</keyword>
<keyword evidence="5 12" id="KW-0479">Metal-binding</keyword>
<comment type="pathway">
    <text evidence="2">Hormone biosynthesis.</text>
</comment>
<dbReference type="GO" id="GO:0020037">
    <property type="term" value="F:heme binding"/>
    <property type="evidence" value="ECO:0007669"/>
    <property type="project" value="InterPro"/>
</dbReference>
<dbReference type="Proteomes" id="UP000233524">
    <property type="component" value="Unassembled WGS sequence"/>
</dbReference>
<keyword evidence="6 12" id="KW-0408">Iron</keyword>
<dbReference type="PRINTS" id="PR00463">
    <property type="entry name" value="EP450I"/>
</dbReference>
<dbReference type="Gene3D" id="1.10.630.10">
    <property type="entry name" value="Cytochrome P450"/>
    <property type="match status" value="1"/>
</dbReference>
<evidence type="ECO:0000256" key="12">
    <source>
        <dbReference type="PIRSR" id="PIRSR602401-1"/>
    </source>
</evidence>
<dbReference type="InterPro" id="IPR002401">
    <property type="entry name" value="Cyt_P450_E_grp-I"/>
</dbReference>
<dbReference type="STRING" id="41688.A0A2N3NJI7"/>
<dbReference type="CDD" id="cd11060">
    <property type="entry name" value="CYP57A1-like"/>
    <property type="match status" value="1"/>
</dbReference>
<protein>
    <recommendedName>
        <fullName evidence="10">Cytochrome P450 monooxygenase ABA1</fullName>
    </recommendedName>
    <alternativeName>
        <fullName evidence="11">Abscisic acid biosynthesis protein 1</fullName>
    </alternativeName>
    <alternativeName>
        <fullName evidence="9">Cytochrome P450 monooxygenase aba1</fullName>
    </alternativeName>
</protein>
<reference evidence="13 14" key="1">
    <citation type="journal article" date="2017" name="G3 (Bethesda)">
        <title>First Draft Genome Sequence of the Pathogenic Fungus Lomentospora prolificans (Formerly Scedosporium prolificans).</title>
        <authorList>
            <person name="Luo R."/>
            <person name="Zimin A."/>
            <person name="Workman R."/>
            <person name="Fan Y."/>
            <person name="Pertea G."/>
            <person name="Grossman N."/>
            <person name="Wear M.P."/>
            <person name="Jia B."/>
            <person name="Miller H."/>
            <person name="Casadevall A."/>
            <person name="Timp W."/>
            <person name="Zhang S.X."/>
            <person name="Salzberg S.L."/>
        </authorList>
    </citation>
    <scope>NUCLEOTIDE SEQUENCE [LARGE SCALE GENOMIC DNA]</scope>
    <source>
        <strain evidence="13 14">JHH-5317</strain>
    </source>
</reference>
<proteinExistence type="inferred from homology"/>
<dbReference type="InterPro" id="IPR050121">
    <property type="entry name" value="Cytochrome_P450_monoxygenase"/>
</dbReference>
<dbReference type="InterPro" id="IPR036396">
    <property type="entry name" value="Cyt_P450_sf"/>
</dbReference>
<dbReference type="EMBL" id="NLAX01000003">
    <property type="protein sequence ID" value="PKS12617.1"/>
    <property type="molecule type" value="Genomic_DNA"/>
</dbReference>
<dbReference type="PANTHER" id="PTHR24305:SF168">
    <property type="entry name" value="P450, PUTATIVE (EUROFUNG)-RELATED"/>
    <property type="match status" value="1"/>
</dbReference>
<evidence type="ECO:0000313" key="13">
    <source>
        <dbReference type="EMBL" id="PKS12617.1"/>
    </source>
</evidence>
<evidence type="ECO:0000256" key="5">
    <source>
        <dbReference type="ARBA" id="ARBA00022723"/>
    </source>
</evidence>
<organism evidence="13 14">
    <name type="scientific">Lomentospora prolificans</name>
    <dbReference type="NCBI Taxonomy" id="41688"/>
    <lineage>
        <taxon>Eukaryota</taxon>
        <taxon>Fungi</taxon>
        <taxon>Dikarya</taxon>
        <taxon>Ascomycota</taxon>
        <taxon>Pezizomycotina</taxon>
        <taxon>Sordariomycetes</taxon>
        <taxon>Hypocreomycetidae</taxon>
        <taxon>Microascales</taxon>
        <taxon>Microascaceae</taxon>
        <taxon>Lomentospora</taxon>
    </lineage>
</organism>
<accession>A0A2N3NJI7</accession>
<dbReference type="GO" id="GO:0004497">
    <property type="term" value="F:monooxygenase activity"/>
    <property type="evidence" value="ECO:0007669"/>
    <property type="project" value="UniProtKB-KW"/>
</dbReference>
<evidence type="ECO:0000256" key="11">
    <source>
        <dbReference type="ARBA" id="ARBA00079990"/>
    </source>
</evidence>
<dbReference type="InParanoid" id="A0A2N3NJI7"/>
<dbReference type="GO" id="GO:0016705">
    <property type="term" value="F:oxidoreductase activity, acting on paired donors, with incorporation or reduction of molecular oxygen"/>
    <property type="evidence" value="ECO:0007669"/>
    <property type="project" value="InterPro"/>
</dbReference>
<evidence type="ECO:0000256" key="7">
    <source>
        <dbReference type="ARBA" id="ARBA00023026"/>
    </source>
</evidence>
<dbReference type="FunCoup" id="A0A2N3NJI7">
    <property type="interactions" value="1405"/>
</dbReference>
<dbReference type="PANTHER" id="PTHR24305">
    <property type="entry name" value="CYTOCHROME P450"/>
    <property type="match status" value="1"/>
</dbReference>
<dbReference type="Pfam" id="PF00067">
    <property type="entry name" value="p450"/>
    <property type="match status" value="1"/>
</dbReference>
<evidence type="ECO:0000256" key="9">
    <source>
        <dbReference type="ARBA" id="ARBA00067672"/>
    </source>
</evidence>
<gene>
    <name evidence="13" type="ORF">jhhlp_000825</name>
</gene>
<evidence type="ECO:0000256" key="10">
    <source>
        <dbReference type="ARBA" id="ARBA00068222"/>
    </source>
</evidence>
<evidence type="ECO:0000256" key="2">
    <source>
        <dbReference type="ARBA" id="ARBA00004972"/>
    </source>
</evidence>
<evidence type="ECO:0000256" key="3">
    <source>
        <dbReference type="ARBA" id="ARBA00010617"/>
    </source>
</evidence>
<evidence type="ECO:0000256" key="8">
    <source>
        <dbReference type="ARBA" id="ARBA00023033"/>
    </source>
</evidence>
<dbReference type="OrthoDB" id="1470350at2759"/>
<evidence type="ECO:0000256" key="6">
    <source>
        <dbReference type="ARBA" id="ARBA00023004"/>
    </source>
</evidence>
<comment type="caution">
    <text evidence="13">The sequence shown here is derived from an EMBL/GenBank/DDBJ whole genome shotgun (WGS) entry which is preliminary data.</text>
</comment>
<keyword evidence="8" id="KW-0560">Oxidoreductase</keyword>
<comment type="cofactor">
    <cofactor evidence="1 12">
        <name>heme</name>
        <dbReference type="ChEBI" id="CHEBI:30413"/>
    </cofactor>
</comment>
<evidence type="ECO:0000256" key="1">
    <source>
        <dbReference type="ARBA" id="ARBA00001971"/>
    </source>
</evidence>
<dbReference type="InterPro" id="IPR001128">
    <property type="entry name" value="Cyt_P450"/>
</dbReference>
<name>A0A2N3NJI7_9PEZI</name>